<feature type="region of interest" description="Disordered" evidence="1">
    <location>
        <begin position="83"/>
        <end position="134"/>
    </location>
</feature>
<keyword evidence="3" id="KW-1185">Reference proteome</keyword>
<name>A0AAW1LBX0_POPJA</name>
<feature type="compositionally biased region" description="Acidic residues" evidence="1">
    <location>
        <begin position="95"/>
        <end position="106"/>
    </location>
</feature>
<gene>
    <name evidence="2" type="ORF">QE152_g13826</name>
</gene>
<evidence type="ECO:0000313" key="2">
    <source>
        <dbReference type="EMBL" id="KAK9731219.1"/>
    </source>
</evidence>
<accession>A0AAW1LBX0</accession>
<evidence type="ECO:0000256" key="1">
    <source>
        <dbReference type="SAM" id="MobiDB-lite"/>
    </source>
</evidence>
<dbReference type="Proteomes" id="UP001458880">
    <property type="component" value="Unassembled WGS sequence"/>
</dbReference>
<proteinExistence type="predicted"/>
<sequence>MNSENCFVGSGIDGPEKEAVLTAQRRFDKSLPNSRKLSLKPNDRRRKTGEGEVANSPYYEEMLDVLGDTDKVNPVLMLDTISSTKKTNDEHETTTGDEQEISDDALEVNTLPNSEESATLIEMSKKKMTRDISR</sequence>
<organism evidence="2 3">
    <name type="scientific">Popillia japonica</name>
    <name type="common">Japanese beetle</name>
    <dbReference type="NCBI Taxonomy" id="7064"/>
    <lineage>
        <taxon>Eukaryota</taxon>
        <taxon>Metazoa</taxon>
        <taxon>Ecdysozoa</taxon>
        <taxon>Arthropoda</taxon>
        <taxon>Hexapoda</taxon>
        <taxon>Insecta</taxon>
        <taxon>Pterygota</taxon>
        <taxon>Neoptera</taxon>
        <taxon>Endopterygota</taxon>
        <taxon>Coleoptera</taxon>
        <taxon>Polyphaga</taxon>
        <taxon>Scarabaeiformia</taxon>
        <taxon>Scarabaeidae</taxon>
        <taxon>Rutelinae</taxon>
        <taxon>Popillia</taxon>
    </lineage>
</organism>
<comment type="caution">
    <text evidence="2">The sequence shown here is derived from an EMBL/GenBank/DDBJ whole genome shotgun (WGS) entry which is preliminary data.</text>
</comment>
<feature type="compositionally biased region" description="Basic and acidic residues" evidence="1">
    <location>
        <begin position="123"/>
        <end position="134"/>
    </location>
</feature>
<feature type="region of interest" description="Disordered" evidence="1">
    <location>
        <begin position="25"/>
        <end position="55"/>
    </location>
</feature>
<protein>
    <submittedName>
        <fullName evidence="2">Uncharacterized protein</fullName>
    </submittedName>
</protein>
<evidence type="ECO:0000313" key="3">
    <source>
        <dbReference type="Proteomes" id="UP001458880"/>
    </source>
</evidence>
<dbReference type="AlphaFoldDB" id="A0AAW1LBX0"/>
<dbReference type="EMBL" id="JASPKY010000136">
    <property type="protein sequence ID" value="KAK9731219.1"/>
    <property type="molecule type" value="Genomic_DNA"/>
</dbReference>
<reference evidence="2 3" key="1">
    <citation type="journal article" date="2024" name="BMC Genomics">
        <title>De novo assembly and annotation of Popillia japonica's genome with initial clues to its potential as an invasive pest.</title>
        <authorList>
            <person name="Cucini C."/>
            <person name="Boschi S."/>
            <person name="Funari R."/>
            <person name="Cardaioli E."/>
            <person name="Iannotti N."/>
            <person name="Marturano G."/>
            <person name="Paoli F."/>
            <person name="Bruttini M."/>
            <person name="Carapelli A."/>
            <person name="Frati F."/>
            <person name="Nardi F."/>
        </authorList>
    </citation>
    <scope>NUCLEOTIDE SEQUENCE [LARGE SCALE GENOMIC DNA]</scope>
    <source>
        <strain evidence="2">DMR45628</strain>
    </source>
</reference>